<evidence type="ECO:0000256" key="1">
    <source>
        <dbReference type="SAM" id="MobiDB-lite"/>
    </source>
</evidence>
<evidence type="ECO:0000313" key="3">
    <source>
        <dbReference type="Proteomes" id="UP000800041"/>
    </source>
</evidence>
<reference evidence="2" key="1">
    <citation type="journal article" date="2020" name="Stud. Mycol.">
        <title>101 Dothideomycetes genomes: a test case for predicting lifestyles and emergence of pathogens.</title>
        <authorList>
            <person name="Haridas S."/>
            <person name="Albert R."/>
            <person name="Binder M."/>
            <person name="Bloem J."/>
            <person name="Labutti K."/>
            <person name="Salamov A."/>
            <person name="Andreopoulos B."/>
            <person name="Baker S."/>
            <person name="Barry K."/>
            <person name="Bills G."/>
            <person name="Bluhm B."/>
            <person name="Cannon C."/>
            <person name="Castanera R."/>
            <person name="Culley D."/>
            <person name="Daum C."/>
            <person name="Ezra D."/>
            <person name="Gonzalez J."/>
            <person name="Henrissat B."/>
            <person name="Kuo A."/>
            <person name="Liang C."/>
            <person name="Lipzen A."/>
            <person name="Lutzoni F."/>
            <person name="Magnuson J."/>
            <person name="Mondo S."/>
            <person name="Nolan M."/>
            <person name="Ohm R."/>
            <person name="Pangilinan J."/>
            <person name="Park H.-J."/>
            <person name="Ramirez L."/>
            <person name="Alfaro M."/>
            <person name="Sun H."/>
            <person name="Tritt A."/>
            <person name="Yoshinaga Y."/>
            <person name="Zwiers L.-H."/>
            <person name="Turgeon B."/>
            <person name="Goodwin S."/>
            <person name="Spatafora J."/>
            <person name="Crous P."/>
            <person name="Grigoriev I."/>
        </authorList>
    </citation>
    <scope>NUCLEOTIDE SEQUENCE</scope>
    <source>
        <strain evidence="2">CBS 113979</strain>
    </source>
</reference>
<evidence type="ECO:0000313" key="2">
    <source>
        <dbReference type="EMBL" id="KAF1981771.1"/>
    </source>
</evidence>
<accession>A0A6G1GLH4</accession>
<organism evidence="2 3">
    <name type="scientific">Aulographum hederae CBS 113979</name>
    <dbReference type="NCBI Taxonomy" id="1176131"/>
    <lineage>
        <taxon>Eukaryota</taxon>
        <taxon>Fungi</taxon>
        <taxon>Dikarya</taxon>
        <taxon>Ascomycota</taxon>
        <taxon>Pezizomycotina</taxon>
        <taxon>Dothideomycetes</taxon>
        <taxon>Pleosporomycetidae</taxon>
        <taxon>Aulographales</taxon>
        <taxon>Aulographaceae</taxon>
    </lineage>
</organism>
<protein>
    <submittedName>
        <fullName evidence="2">Uncharacterized protein</fullName>
    </submittedName>
</protein>
<dbReference type="AlphaFoldDB" id="A0A6G1GLH4"/>
<feature type="region of interest" description="Disordered" evidence="1">
    <location>
        <begin position="26"/>
        <end position="51"/>
    </location>
</feature>
<dbReference type="EMBL" id="ML977193">
    <property type="protein sequence ID" value="KAF1981771.1"/>
    <property type="molecule type" value="Genomic_DNA"/>
</dbReference>
<dbReference type="Proteomes" id="UP000800041">
    <property type="component" value="Unassembled WGS sequence"/>
</dbReference>
<feature type="compositionally biased region" description="Low complexity" evidence="1">
    <location>
        <begin position="29"/>
        <end position="48"/>
    </location>
</feature>
<gene>
    <name evidence="2" type="ORF">K402DRAFT_219599</name>
</gene>
<sequence>MSTRMSCIQAWANRYSATSRTTIALQRNSSQSTASSTSSVSPSTTSFSPGYSESPPVASVISCCRSQLPIHSTISSVVQIIEHLSNRQTLLQPENTLSASADSADMESIAIAIRLSLGYWSLWAWRHHQANDVQSMLIGLASIKAIKSSAADDTVGTESFA</sequence>
<name>A0A6G1GLH4_9PEZI</name>
<proteinExistence type="predicted"/>
<keyword evidence="3" id="KW-1185">Reference proteome</keyword>